<sequence length="960" mass="101480">MIKHIIKITTACIMIAGLLLLSSGPVAASCPVPLAGQFSLTYNNGTKFMAGCKFGDSYRNLCGLPGAACTPSQEGDLEYSTAGSVLRYCNGSNWINVQCEALGSCVGIEAGTITADALQMKYCNGVTWQAMYNDGICTGIGVQEALFTPSGAAGGVEATYYAWGRSIDMTDDYAIVGAHRATTNRIVDGAATIYKRSGASWTRLKELSPTVHSANGAFGRAVGLSGNYAIVGHEGAWRISIFKKDQGGADNWGQIATHTGDSNFGVSVDIFGDKAIAGSHNYSAGGTVGIGRARIYRRDRGGADAWGLAAILNFPDVNPVHYDYFGWVVTIAGDIAAVAAAHRDEPGAVNTGAVYLYRETSQDTWTYFKKLTNPNGMDANDYFGHSMDIIDLDGDGTADRLAISAPYDDEQFGDRGTVFIFERNQGGANNWGLVAKAADATVSPTSRHIGLEQLGLGGDYMVVGSRLNDALGTDSGAVLVFRKDEGGANNWGLQTYLWGSDTNTLDEIGRAATVSSTGNYLMAGAPYQENDGIKVGAAYVFGRSGATWSQQAKLTPPGTYGYSRRMGDSVAVSGDYAAVSIIFKSGFWLTNRLAREGGVNIYRRQPNSTWTLEKHVTPPSPQNDLYFGQKIDISPEYMVVSVPLDSTGGVTRGGGAWIFGRNVGGAGNWGQIKLIKPIGVQVEDRAGETNGLSLFGDYIALGAWRHDRDLIPPLQGDAGAVYLFHRNEGGADNWGQRKKIESSVTEHSARFGQSVDIAGTVLVAGAPYEDANGTDAGAVYIFERDFGGAENWGQTKRLVGQAASDLYGWDVAVSGDTVVVGSPNHDEGGTDKGAIYIYYRNHGGPGNWGLFKKIPYPGAGVGNALFGRSVDLSGDILIVGAPADDVNATDAGYVYVYSRNEGGADNWGVLATIVPNTPSEGDYFGEDVAVSGNVVAGSGLYNDDSATDDGSVYLFGCPPL</sequence>
<name>F2J1W8_POLGS</name>
<evidence type="ECO:0000256" key="3">
    <source>
        <dbReference type="ARBA" id="ARBA00023180"/>
    </source>
</evidence>
<dbReference type="STRING" id="991905.SL003B_3607"/>
<evidence type="ECO:0000313" key="5">
    <source>
        <dbReference type="EMBL" id="ADZ72029.1"/>
    </source>
</evidence>
<keyword evidence="2" id="KW-0677">Repeat</keyword>
<dbReference type="KEGG" id="pgv:SL003B_3607"/>
<dbReference type="HOGENOM" id="CLU_331444_0_0_5"/>
<organism evidence="5 6">
    <name type="scientific">Polymorphum gilvum (strain LMG 25793 / CGMCC 1.9160 / SL003B-26A1)</name>
    <dbReference type="NCBI Taxonomy" id="991905"/>
    <lineage>
        <taxon>Bacteria</taxon>
        <taxon>Pseudomonadati</taxon>
        <taxon>Pseudomonadota</taxon>
        <taxon>Alphaproteobacteria</taxon>
        <taxon>Rhodobacterales</taxon>
        <taxon>Paracoccaceae</taxon>
        <taxon>Polymorphum</taxon>
    </lineage>
</organism>
<evidence type="ECO:0000313" key="6">
    <source>
        <dbReference type="Proteomes" id="UP000008130"/>
    </source>
</evidence>
<evidence type="ECO:0000256" key="2">
    <source>
        <dbReference type="ARBA" id="ARBA00022737"/>
    </source>
</evidence>
<dbReference type="PROSITE" id="PS51257">
    <property type="entry name" value="PROKAR_LIPOPROTEIN"/>
    <property type="match status" value="1"/>
</dbReference>
<proteinExistence type="predicted"/>
<dbReference type="RefSeq" id="WP_013654338.1">
    <property type="nucleotide sequence ID" value="NC_015259.1"/>
</dbReference>
<dbReference type="PANTHER" id="PTHR36220:SF1">
    <property type="entry name" value="GAMMA TUBULIN COMPLEX COMPONENT C-TERMINAL DOMAIN-CONTAINING PROTEIN"/>
    <property type="match status" value="1"/>
</dbReference>
<evidence type="ECO:0000256" key="1">
    <source>
        <dbReference type="ARBA" id="ARBA00022729"/>
    </source>
</evidence>
<feature type="signal peptide" evidence="4">
    <location>
        <begin position="1"/>
        <end position="28"/>
    </location>
</feature>
<dbReference type="AlphaFoldDB" id="F2J1W8"/>
<dbReference type="SMART" id="SM00191">
    <property type="entry name" value="Int_alpha"/>
    <property type="match status" value="5"/>
</dbReference>
<dbReference type="PROSITE" id="PS51470">
    <property type="entry name" value="FG_GAP"/>
    <property type="match status" value="3"/>
</dbReference>
<dbReference type="PANTHER" id="PTHR36220">
    <property type="entry name" value="UNNAMED PRODUCT"/>
    <property type="match status" value="1"/>
</dbReference>
<dbReference type="InterPro" id="IPR028994">
    <property type="entry name" value="Integrin_alpha_N"/>
</dbReference>
<dbReference type="eggNOG" id="COG3203">
    <property type="taxonomic scope" value="Bacteria"/>
</dbReference>
<gene>
    <name evidence="5" type="ordered locus">SL003B_3607</name>
</gene>
<keyword evidence="3" id="KW-0325">Glycoprotein</keyword>
<evidence type="ECO:0000256" key="4">
    <source>
        <dbReference type="SAM" id="SignalP"/>
    </source>
</evidence>
<feature type="chain" id="PRO_5003284009" description="FG-GAP repeat domain protein" evidence="4">
    <location>
        <begin position="29"/>
        <end position="960"/>
    </location>
</feature>
<dbReference type="Gene3D" id="2.130.10.130">
    <property type="entry name" value="Integrin alpha, N-terminal"/>
    <property type="match status" value="4"/>
</dbReference>
<dbReference type="OrthoDB" id="7864256at2"/>
<dbReference type="Pfam" id="PF14312">
    <property type="entry name" value="FG-GAP_2"/>
    <property type="match status" value="5"/>
</dbReference>
<dbReference type="InterPro" id="IPR013519">
    <property type="entry name" value="Int_alpha_beta-p"/>
</dbReference>
<protein>
    <recommendedName>
        <fullName evidence="7">FG-GAP repeat domain protein</fullName>
    </recommendedName>
</protein>
<keyword evidence="1 4" id="KW-0732">Signal</keyword>
<reference evidence="5 6" key="1">
    <citation type="journal article" date="2011" name="J. Bacteriol.">
        <title>Complete genome sequence of Polymorphum gilvum SL003B-26A1T, a crude oil-degrading bacterium from oil-polluted saline soil.</title>
        <authorList>
            <person name="Li S.G."/>
            <person name="Tang Y.Q."/>
            <person name="Nie Y."/>
            <person name="Cai M."/>
            <person name="Wu X.L."/>
        </authorList>
    </citation>
    <scope>NUCLEOTIDE SEQUENCE [LARGE SCALE GENOMIC DNA]</scope>
    <source>
        <strain evidence="6">LMG 25793 / CGMCC 1.9160 / SL003B-26A1</strain>
    </source>
</reference>
<accession>F2J1W8</accession>
<dbReference type="InterPro" id="IPR013517">
    <property type="entry name" value="FG-GAP"/>
</dbReference>
<keyword evidence="6" id="KW-1185">Reference proteome</keyword>
<dbReference type="EMBL" id="CP002568">
    <property type="protein sequence ID" value="ADZ72029.1"/>
    <property type="molecule type" value="Genomic_DNA"/>
</dbReference>
<evidence type="ECO:0008006" key="7">
    <source>
        <dbReference type="Google" id="ProtNLM"/>
    </source>
</evidence>
<dbReference type="Pfam" id="PF01839">
    <property type="entry name" value="FG-GAP"/>
    <property type="match status" value="1"/>
</dbReference>
<dbReference type="SUPFAM" id="SSF69318">
    <property type="entry name" value="Integrin alpha N-terminal domain"/>
    <property type="match status" value="2"/>
</dbReference>
<dbReference type="Proteomes" id="UP000008130">
    <property type="component" value="Chromosome"/>
</dbReference>